<proteinExistence type="predicted"/>
<gene>
    <name evidence="1" type="ORF">L210DRAFT_3507946</name>
</gene>
<organism evidence="1 2">
    <name type="scientific">Boletus edulis BED1</name>
    <dbReference type="NCBI Taxonomy" id="1328754"/>
    <lineage>
        <taxon>Eukaryota</taxon>
        <taxon>Fungi</taxon>
        <taxon>Dikarya</taxon>
        <taxon>Basidiomycota</taxon>
        <taxon>Agaricomycotina</taxon>
        <taxon>Agaricomycetes</taxon>
        <taxon>Agaricomycetidae</taxon>
        <taxon>Boletales</taxon>
        <taxon>Boletineae</taxon>
        <taxon>Boletaceae</taxon>
        <taxon>Boletoideae</taxon>
        <taxon>Boletus</taxon>
    </lineage>
</organism>
<accession>A0AAD4GA06</accession>
<evidence type="ECO:0000313" key="1">
    <source>
        <dbReference type="EMBL" id="KAF8431313.1"/>
    </source>
</evidence>
<reference evidence="1" key="1">
    <citation type="submission" date="2019-10" db="EMBL/GenBank/DDBJ databases">
        <authorList>
            <consortium name="DOE Joint Genome Institute"/>
            <person name="Kuo A."/>
            <person name="Miyauchi S."/>
            <person name="Kiss E."/>
            <person name="Drula E."/>
            <person name="Kohler A."/>
            <person name="Sanchez-Garcia M."/>
            <person name="Andreopoulos B."/>
            <person name="Barry K.W."/>
            <person name="Bonito G."/>
            <person name="Buee M."/>
            <person name="Carver A."/>
            <person name="Chen C."/>
            <person name="Cichocki N."/>
            <person name="Clum A."/>
            <person name="Culley D."/>
            <person name="Crous P.W."/>
            <person name="Fauchery L."/>
            <person name="Girlanda M."/>
            <person name="Hayes R."/>
            <person name="Keri Z."/>
            <person name="LaButti K."/>
            <person name="Lipzen A."/>
            <person name="Lombard V."/>
            <person name="Magnuson J."/>
            <person name="Maillard F."/>
            <person name="Morin E."/>
            <person name="Murat C."/>
            <person name="Nolan M."/>
            <person name="Ohm R."/>
            <person name="Pangilinan J."/>
            <person name="Pereira M."/>
            <person name="Perotto S."/>
            <person name="Peter M."/>
            <person name="Riley R."/>
            <person name="Sitrit Y."/>
            <person name="Stielow B."/>
            <person name="Szollosi G."/>
            <person name="Zifcakova L."/>
            <person name="Stursova M."/>
            <person name="Spatafora J.W."/>
            <person name="Tedersoo L."/>
            <person name="Vaario L.-M."/>
            <person name="Yamada A."/>
            <person name="Yan M."/>
            <person name="Wang P."/>
            <person name="Xu J."/>
            <person name="Bruns T."/>
            <person name="Baldrian P."/>
            <person name="Vilgalys R."/>
            <person name="Henrissat B."/>
            <person name="Grigoriev I.V."/>
            <person name="Hibbett D."/>
            <person name="Nagy L.G."/>
            <person name="Martin F.M."/>
        </authorList>
    </citation>
    <scope>NUCLEOTIDE SEQUENCE</scope>
    <source>
        <strain evidence="1">BED1</strain>
    </source>
</reference>
<dbReference type="Proteomes" id="UP001194468">
    <property type="component" value="Unassembled WGS sequence"/>
</dbReference>
<sequence>MKRAQDVRVVGPIGILVMPEHSDQCIMYTELRVGHPLHIPAQHGPQCRCLCHPGGEDGGTGWLSLLIRVATALIYCEDDTIDLRVFPSNGYASNSIVMRMVQDNFPPGHAMFVDRFCHMINHSEMDSQDSKLQSRQSEYIEYYDGQRRQVAPFGWWSQDSKGNYISRDVMIGPASFSGPGSVIKVCSTSADDTIMEVRKAHDGCIISFGLFVT</sequence>
<reference evidence="1" key="2">
    <citation type="journal article" date="2020" name="Nat. Commun.">
        <title>Large-scale genome sequencing of mycorrhizal fungi provides insights into the early evolution of symbiotic traits.</title>
        <authorList>
            <person name="Miyauchi S."/>
            <person name="Kiss E."/>
            <person name="Kuo A."/>
            <person name="Drula E."/>
            <person name="Kohler A."/>
            <person name="Sanchez-Garcia M."/>
            <person name="Morin E."/>
            <person name="Andreopoulos B."/>
            <person name="Barry K.W."/>
            <person name="Bonito G."/>
            <person name="Buee M."/>
            <person name="Carver A."/>
            <person name="Chen C."/>
            <person name="Cichocki N."/>
            <person name="Clum A."/>
            <person name="Culley D."/>
            <person name="Crous P.W."/>
            <person name="Fauchery L."/>
            <person name="Girlanda M."/>
            <person name="Hayes R.D."/>
            <person name="Keri Z."/>
            <person name="LaButti K."/>
            <person name="Lipzen A."/>
            <person name="Lombard V."/>
            <person name="Magnuson J."/>
            <person name="Maillard F."/>
            <person name="Murat C."/>
            <person name="Nolan M."/>
            <person name="Ohm R.A."/>
            <person name="Pangilinan J."/>
            <person name="Pereira M.F."/>
            <person name="Perotto S."/>
            <person name="Peter M."/>
            <person name="Pfister S."/>
            <person name="Riley R."/>
            <person name="Sitrit Y."/>
            <person name="Stielow J.B."/>
            <person name="Szollosi G."/>
            <person name="Zifcakova L."/>
            <person name="Stursova M."/>
            <person name="Spatafora J.W."/>
            <person name="Tedersoo L."/>
            <person name="Vaario L.M."/>
            <person name="Yamada A."/>
            <person name="Yan M."/>
            <person name="Wang P."/>
            <person name="Xu J."/>
            <person name="Bruns T."/>
            <person name="Baldrian P."/>
            <person name="Vilgalys R."/>
            <person name="Dunand C."/>
            <person name="Henrissat B."/>
            <person name="Grigoriev I.V."/>
            <person name="Hibbett D."/>
            <person name="Nagy L.G."/>
            <person name="Martin F.M."/>
        </authorList>
    </citation>
    <scope>NUCLEOTIDE SEQUENCE</scope>
    <source>
        <strain evidence="1">BED1</strain>
    </source>
</reference>
<dbReference type="EMBL" id="WHUW01000051">
    <property type="protein sequence ID" value="KAF8431313.1"/>
    <property type="molecule type" value="Genomic_DNA"/>
</dbReference>
<protein>
    <submittedName>
        <fullName evidence="1">Uncharacterized protein</fullName>
    </submittedName>
</protein>
<name>A0AAD4GA06_BOLED</name>
<comment type="caution">
    <text evidence="1">The sequence shown here is derived from an EMBL/GenBank/DDBJ whole genome shotgun (WGS) entry which is preliminary data.</text>
</comment>
<keyword evidence="2" id="KW-1185">Reference proteome</keyword>
<dbReference type="AlphaFoldDB" id="A0AAD4GA06"/>
<evidence type="ECO:0000313" key="2">
    <source>
        <dbReference type="Proteomes" id="UP001194468"/>
    </source>
</evidence>